<dbReference type="EMBL" id="CAJNOU010000125">
    <property type="protein sequence ID" value="CAF0876796.1"/>
    <property type="molecule type" value="Genomic_DNA"/>
</dbReference>
<evidence type="ECO:0000256" key="1">
    <source>
        <dbReference type="SAM" id="Coils"/>
    </source>
</evidence>
<gene>
    <name evidence="6" type="ORF">FNK824_LOCUS7295</name>
    <name evidence="7" type="ORF">JBS370_LOCUS9551</name>
    <name evidence="5" type="ORF">OTI717_LOCUS10173</name>
    <name evidence="2" type="ORF">RFH988_LOCUS4536</name>
    <name evidence="4" type="ORF">SEV965_LOCUS4407</name>
    <name evidence="3" type="ORF">ZHD862_LOCUS4598</name>
</gene>
<dbReference type="SUPFAM" id="SSF49599">
    <property type="entry name" value="TRAF domain-like"/>
    <property type="match status" value="1"/>
</dbReference>
<proteinExistence type="predicted"/>
<dbReference type="Proteomes" id="UP000663874">
    <property type="component" value="Unassembled WGS sequence"/>
</dbReference>
<evidence type="ECO:0000313" key="8">
    <source>
        <dbReference type="Proteomes" id="UP000663823"/>
    </source>
</evidence>
<dbReference type="Gene3D" id="3.30.40.10">
    <property type="entry name" value="Zinc/RING finger domain, C3HC4 (zinc finger)"/>
    <property type="match status" value="2"/>
</dbReference>
<dbReference type="InterPro" id="IPR013083">
    <property type="entry name" value="Znf_RING/FYVE/PHD"/>
</dbReference>
<evidence type="ECO:0000313" key="7">
    <source>
        <dbReference type="EMBL" id="CAF3701738.1"/>
    </source>
</evidence>
<dbReference type="Proteomes" id="UP000663823">
    <property type="component" value="Unassembled WGS sequence"/>
</dbReference>
<name>A0A818S6P1_9BILA</name>
<organism evidence="5 8">
    <name type="scientific">Rotaria sordida</name>
    <dbReference type="NCBI Taxonomy" id="392033"/>
    <lineage>
        <taxon>Eukaryota</taxon>
        <taxon>Metazoa</taxon>
        <taxon>Spiralia</taxon>
        <taxon>Gnathifera</taxon>
        <taxon>Rotifera</taxon>
        <taxon>Eurotatoria</taxon>
        <taxon>Bdelloidea</taxon>
        <taxon>Philodinida</taxon>
        <taxon>Philodinidae</taxon>
        <taxon>Rotaria</taxon>
    </lineage>
</organism>
<dbReference type="EMBL" id="CAJOAX010000904">
    <property type="protein sequence ID" value="CAF3664938.1"/>
    <property type="molecule type" value="Genomic_DNA"/>
</dbReference>
<protein>
    <submittedName>
        <fullName evidence="5">Uncharacterized protein</fullName>
    </submittedName>
</protein>
<dbReference type="PANTHER" id="PTHR10131:SF94">
    <property type="entry name" value="TNF RECEPTOR-ASSOCIATED FACTOR 4"/>
    <property type="match status" value="1"/>
</dbReference>
<accession>A0A818S6P1</accession>
<dbReference type="EMBL" id="CAJNOO010000119">
    <property type="protein sequence ID" value="CAF0813139.1"/>
    <property type="molecule type" value="Genomic_DNA"/>
</dbReference>
<feature type="coiled-coil region" evidence="1">
    <location>
        <begin position="146"/>
        <end position="173"/>
    </location>
</feature>
<dbReference type="EMBL" id="CAJNOT010000113">
    <property type="protein sequence ID" value="CAF0845442.1"/>
    <property type="molecule type" value="Genomic_DNA"/>
</dbReference>
<dbReference type="Proteomes" id="UP000663882">
    <property type="component" value="Unassembled WGS sequence"/>
</dbReference>
<dbReference type="PANTHER" id="PTHR10131">
    <property type="entry name" value="TNF RECEPTOR ASSOCIATED FACTOR"/>
    <property type="match status" value="1"/>
</dbReference>
<dbReference type="EMBL" id="CAJOBE010000671">
    <property type="protein sequence ID" value="CAF3672546.1"/>
    <property type="molecule type" value="Genomic_DNA"/>
</dbReference>
<keyword evidence="1" id="KW-0175">Coiled coil</keyword>
<evidence type="ECO:0000313" key="5">
    <source>
        <dbReference type="EMBL" id="CAF3664938.1"/>
    </source>
</evidence>
<comment type="caution">
    <text evidence="5">The sequence shown here is derived from an EMBL/GenBank/DDBJ whole genome shotgun (WGS) entry which is preliminary data.</text>
</comment>
<dbReference type="Proteomes" id="UP000663889">
    <property type="component" value="Unassembled WGS sequence"/>
</dbReference>
<dbReference type="Proteomes" id="UP000663864">
    <property type="component" value="Unassembled WGS sequence"/>
</dbReference>
<dbReference type="Proteomes" id="UP000663836">
    <property type="component" value="Unassembled WGS sequence"/>
</dbReference>
<dbReference type="OrthoDB" id="6499288at2759"/>
<reference evidence="5" key="1">
    <citation type="submission" date="2021-02" db="EMBL/GenBank/DDBJ databases">
        <authorList>
            <person name="Nowell W R."/>
        </authorList>
    </citation>
    <scope>NUCLEOTIDE SEQUENCE</scope>
</reference>
<evidence type="ECO:0000313" key="6">
    <source>
        <dbReference type="EMBL" id="CAF3672546.1"/>
    </source>
</evidence>
<dbReference type="SUPFAM" id="SSF57850">
    <property type="entry name" value="RING/U-box"/>
    <property type="match status" value="1"/>
</dbReference>
<sequence length="182" mass="21074">MMSNDTYIYMDESSIHHLLKCKLCSKPFVDPVSTQNGERFCRSCISQILNRDHSADNEYQLSKMQTLTPVTETLVLEMLDSLLVQCKECEKINIPRGQLDEHKNKECLKATVLCQAADIKCSWVGTRESLKEHLNECKFEPLRSALEEIFNEHDQLKKRINIFEIQINELMNKKNSDMNGTC</sequence>
<evidence type="ECO:0000313" key="3">
    <source>
        <dbReference type="EMBL" id="CAF0845442.1"/>
    </source>
</evidence>
<dbReference type="AlphaFoldDB" id="A0A818S6P1"/>
<evidence type="ECO:0000313" key="2">
    <source>
        <dbReference type="EMBL" id="CAF0813139.1"/>
    </source>
</evidence>
<evidence type="ECO:0000313" key="4">
    <source>
        <dbReference type="EMBL" id="CAF0876796.1"/>
    </source>
</evidence>
<dbReference type="EMBL" id="CAJOBD010000653">
    <property type="protein sequence ID" value="CAF3701738.1"/>
    <property type="molecule type" value="Genomic_DNA"/>
</dbReference>